<reference evidence="2" key="1">
    <citation type="journal article" date="2014" name="Genome Biol. Evol.">
        <title>Pangenome evidence for extensive interdomain horizontal transfer affecting lineage core and shell genes in uncultured planktonic thaumarchaeota and euryarchaeota.</title>
        <authorList>
            <person name="Deschamps P."/>
            <person name="Zivanovic Y."/>
            <person name="Moreira D."/>
            <person name="Rodriguez-Valera F."/>
            <person name="Lopez-Garcia P."/>
        </authorList>
    </citation>
    <scope>NUCLEOTIDE SEQUENCE</scope>
</reference>
<keyword evidence="1" id="KW-0812">Transmembrane</keyword>
<evidence type="ECO:0000313" key="2">
    <source>
        <dbReference type="EMBL" id="AIF24275.1"/>
    </source>
</evidence>
<keyword evidence="1" id="KW-1133">Transmembrane helix</keyword>
<dbReference type="EMBL" id="KF901256">
    <property type="protein sequence ID" value="AIF24275.1"/>
    <property type="molecule type" value="Genomic_DNA"/>
</dbReference>
<proteinExistence type="predicted"/>
<accession>A0A075I8U6</accession>
<evidence type="ECO:0000256" key="1">
    <source>
        <dbReference type="SAM" id="Phobius"/>
    </source>
</evidence>
<dbReference type="InterPro" id="IPR023391">
    <property type="entry name" value="Prot_translocase_SecE_dom_sf"/>
</dbReference>
<feature type="transmembrane region" description="Helical" evidence="1">
    <location>
        <begin position="21"/>
        <end position="43"/>
    </location>
</feature>
<keyword evidence="1" id="KW-0472">Membrane</keyword>
<dbReference type="SUPFAM" id="SSF103456">
    <property type="entry name" value="Preprotein translocase SecE subunit"/>
    <property type="match status" value="1"/>
</dbReference>
<dbReference type="AlphaFoldDB" id="A0A075I8U6"/>
<organism evidence="2">
    <name type="scientific">uncultured marine thaumarchaeote SAT1000_27_B10</name>
    <dbReference type="NCBI Taxonomy" id="1456401"/>
    <lineage>
        <taxon>Archaea</taxon>
        <taxon>Nitrososphaerota</taxon>
        <taxon>environmental samples</taxon>
    </lineage>
</organism>
<protein>
    <submittedName>
        <fullName evidence="2">Preprotein translocase subunit</fullName>
    </submittedName>
</protein>
<dbReference type="Gene3D" id="1.20.5.820">
    <property type="entry name" value="Preprotein translocase SecE subunit"/>
    <property type="match status" value="1"/>
</dbReference>
<sequence>MNMKNTIKLTKKSDKDVYVQHLRLVLFGIGVVGALGFGIQFVFSVLTVGR</sequence>
<name>A0A075I8U6_9ARCH</name>